<feature type="signal peptide" evidence="1">
    <location>
        <begin position="1"/>
        <end position="16"/>
    </location>
</feature>
<organism evidence="2 3">
    <name type="scientific">Mycena albidolilacea</name>
    <dbReference type="NCBI Taxonomy" id="1033008"/>
    <lineage>
        <taxon>Eukaryota</taxon>
        <taxon>Fungi</taxon>
        <taxon>Dikarya</taxon>
        <taxon>Basidiomycota</taxon>
        <taxon>Agaricomycotina</taxon>
        <taxon>Agaricomycetes</taxon>
        <taxon>Agaricomycetidae</taxon>
        <taxon>Agaricales</taxon>
        <taxon>Marasmiineae</taxon>
        <taxon>Mycenaceae</taxon>
        <taxon>Mycena</taxon>
    </lineage>
</organism>
<dbReference type="Proteomes" id="UP001218218">
    <property type="component" value="Unassembled WGS sequence"/>
</dbReference>
<gene>
    <name evidence="2" type="ORF">DFH08DRAFT_1043117</name>
</gene>
<sequence>MLYAILASLATSLVGAAPTDFQLLFNPGPSFKCLTFTERSPQLGTFSTPYVDDSQCSMISGFNVANAPTFNYNWIKETLNPSDGPVVGGGGSPITLTLLNDAQGVGQCGTLQEVQVGYDFPGSAIRKMEPSDVQYDLSQYDQWIVSYDAFLHVPSLPDAEAQGCQGFNRKYLETDFIYFWAPCSGCVPVKNLISVIHYNPIHTNAALGPFQEDAGYRMQINGPPSLVPGQTTHVALDFRAILQKYSTELCHGGSIPMLPSLYSLQIVSSNVNTSSTIDISNVSLILRNNPDPGSSFPVPVFPAGTTPSYCPT</sequence>
<feature type="chain" id="PRO_5042228441" evidence="1">
    <location>
        <begin position="17"/>
        <end position="312"/>
    </location>
</feature>
<dbReference type="AlphaFoldDB" id="A0AAD7F0L4"/>
<evidence type="ECO:0000313" key="3">
    <source>
        <dbReference type="Proteomes" id="UP001218218"/>
    </source>
</evidence>
<reference evidence="2" key="1">
    <citation type="submission" date="2023-03" db="EMBL/GenBank/DDBJ databases">
        <title>Massive genome expansion in bonnet fungi (Mycena s.s.) driven by repeated elements and novel gene families across ecological guilds.</title>
        <authorList>
            <consortium name="Lawrence Berkeley National Laboratory"/>
            <person name="Harder C.B."/>
            <person name="Miyauchi S."/>
            <person name="Viragh M."/>
            <person name="Kuo A."/>
            <person name="Thoen E."/>
            <person name="Andreopoulos B."/>
            <person name="Lu D."/>
            <person name="Skrede I."/>
            <person name="Drula E."/>
            <person name="Henrissat B."/>
            <person name="Morin E."/>
            <person name="Kohler A."/>
            <person name="Barry K."/>
            <person name="LaButti K."/>
            <person name="Morin E."/>
            <person name="Salamov A."/>
            <person name="Lipzen A."/>
            <person name="Mereny Z."/>
            <person name="Hegedus B."/>
            <person name="Baldrian P."/>
            <person name="Stursova M."/>
            <person name="Weitz H."/>
            <person name="Taylor A."/>
            <person name="Grigoriev I.V."/>
            <person name="Nagy L.G."/>
            <person name="Martin F."/>
            <person name="Kauserud H."/>
        </authorList>
    </citation>
    <scope>NUCLEOTIDE SEQUENCE</scope>
    <source>
        <strain evidence="2">CBHHK002</strain>
    </source>
</reference>
<evidence type="ECO:0000313" key="2">
    <source>
        <dbReference type="EMBL" id="KAJ7358226.1"/>
    </source>
</evidence>
<accession>A0AAD7F0L4</accession>
<comment type="caution">
    <text evidence="2">The sequence shown here is derived from an EMBL/GenBank/DDBJ whole genome shotgun (WGS) entry which is preliminary data.</text>
</comment>
<keyword evidence="1" id="KW-0732">Signal</keyword>
<proteinExistence type="predicted"/>
<evidence type="ECO:0000256" key="1">
    <source>
        <dbReference type="SAM" id="SignalP"/>
    </source>
</evidence>
<keyword evidence="3" id="KW-1185">Reference proteome</keyword>
<dbReference type="EMBL" id="JARIHO010000007">
    <property type="protein sequence ID" value="KAJ7358226.1"/>
    <property type="molecule type" value="Genomic_DNA"/>
</dbReference>
<protein>
    <submittedName>
        <fullName evidence="2">Uncharacterized protein</fullName>
    </submittedName>
</protein>
<name>A0AAD7F0L4_9AGAR</name>